<proteinExistence type="predicted"/>
<reference evidence="1" key="1">
    <citation type="submission" date="2016-10" db="EMBL/GenBank/DDBJ databases">
        <title>Citrus leprosis virus N: a new species of dichorhavirus causing citrus leprosis symptoms.</title>
        <authorList>
            <person name="Chabi-Jesus C."/>
            <person name="Ramos-Gonzalez P.L."/>
            <person name="Guerra-Peraza O."/>
            <person name="Harakava R."/>
            <person name="Tassi A."/>
            <person name="Kitajima E.W."/>
            <person name="Freitas-Astua J."/>
        </authorList>
    </citation>
    <scope>NUCLEOTIDE SEQUENCE</scope>
    <source>
        <strain evidence="1">Srq1</strain>
    </source>
</reference>
<dbReference type="EMBL" id="KX982177">
    <property type="protein sequence ID" value="AQN78367.1"/>
    <property type="molecule type" value="Viral_cRNA"/>
</dbReference>
<gene>
    <name evidence="1" type="primary">ORF3</name>
</gene>
<accession>A0A1S5VFF4</accession>
<protein>
    <submittedName>
        <fullName evidence="1">Movement protein</fullName>
    </submittedName>
</protein>
<evidence type="ECO:0000313" key="1">
    <source>
        <dbReference type="EMBL" id="AQN78367.1"/>
    </source>
</evidence>
<sequence length="330" mass="36626">MSTLPASTIHGAPARNEVLETAHRRMGGRSSDVEDFNKTLQTAEAWQKKLIQKHPIKITGKEGEGRVTMIRRPLVFNIMNAASNMLSIGNKPIWIVGIAIKWVPSCDLATSGTLTLSLLNKAVTNPVLRDNTVMTMTQRVATPFEVQYTSSSKHSGGTGNPWMYSYEVKNMDDAPDDMEMGTAIIMPMIRVDEKASQVYGGVQCSVYGGYFPLNVPVVTYCAPGPRFKTNLKDIMRNVEMLKRYLCVQGFTDLDDDLIFHLIQTCDPDTAKIITEGISGKVWAPLKSEEDRSIIKSLIYDCRTGRAVAYITLKDITHLGTMGGDKKFTYT</sequence>
<name>A0A1S5VFF4_9RHAB</name>
<organism evidence="1">
    <name type="scientific">Citrus leprosis virus N</name>
    <dbReference type="NCBI Taxonomy" id="1956177"/>
    <lineage>
        <taxon>Viruses</taxon>
        <taxon>Riboviria</taxon>
        <taxon>Orthornavirae</taxon>
        <taxon>Negarnaviricota</taxon>
        <taxon>Haploviricotina</taxon>
        <taxon>Monjiviricetes</taxon>
        <taxon>Mononegavirales</taxon>
        <taxon>Rhabdoviridae</taxon>
        <taxon>Betarhabdovirinae</taxon>
        <taxon>Dichorhavirus</taxon>
        <taxon>Dichorhavirus leprosis</taxon>
    </lineage>
</organism>